<dbReference type="Proteomes" id="UP000235965">
    <property type="component" value="Unassembled WGS sequence"/>
</dbReference>
<dbReference type="InterPro" id="IPR027806">
    <property type="entry name" value="HARBI1_dom"/>
</dbReference>
<reference evidence="4 5" key="1">
    <citation type="submission" date="2017-12" db="EMBL/GenBank/DDBJ databases">
        <title>Hemimetabolous genomes reveal molecular basis of termite eusociality.</title>
        <authorList>
            <person name="Harrison M.C."/>
            <person name="Jongepier E."/>
            <person name="Robertson H.M."/>
            <person name="Arning N."/>
            <person name="Bitard-Feildel T."/>
            <person name="Chao H."/>
            <person name="Childers C.P."/>
            <person name="Dinh H."/>
            <person name="Doddapaneni H."/>
            <person name="Dugan S."/>
            <person name="Gowin J."/>
            <person name="Greiner C."/>
            <person name="Han Y."/>
            <person name="Hu H."/>
            <person name="Hughes D.S.T."/>
            <person name="Huylmans A.-K."/>
            <person name="Kemena C."/>
            <person name="Kremer L.P.M."/>
            <person name="Lee S.L."/>
            <person name="Lopez-Ezquerra A."/>
            <person name="Mallet L."/>
            <person name="Monroy-Kuhn J.M."/>
            <person name="Moser A."/>
            <person name="Murali S.C."/>
            <person name="Muzny D.M."/>
            <person name="Otani S."/>
            <person name="Piulachs M.-D."/>
            <person name="Poelchau M."/>
            <person name="Qu J."/>
            <person name="Schaub F."/>
            <person name="Wada-Katsumata A."/>
            <person name="Worley K.C."/>
            <person name="Xie Q."/>
            <person name="Ylla G."/>
            <person name="Poulsen M."/>
            <person name="Gibbs R.A."/>
            <person name="Schal C."/>
            <person name="Richards S."/>
            <person name="Belles X."/>
            <person name="Korb J."/>
            <person name="Bornberg-Bauer E."/>
        </authorList>
    </citation>
    <scope>NUCLEOTIDE SEQUENCE [LARGE SCALE GENOMIC DNA]</scope>
    <source>
        <tissue evidence="4">Whole body</tissue>
    </source>
</reference>
<dbReference type="InParanoid" id="A0A2J7PRG1"/>
<evidence type="ECO:0000256" key="2">
    <source>
        <dbReference type="ARBA" id="ARBA00022723"/>
    </source>
</evidence>
<feature type="domain" description="DDE Tnp4" evidence="3">
    <location>
        <begin position="109"/>
        <end position="166"/>
    </location>
</feature>
<comment type="cofactor">
    <cofactor evidence="1">
        <name>a divalent metal cation</name>
        <dbReference type="ChEBI" id="CHEBI:60240"/>
    </cofactor>
</comment>
<evidence type="ECO:0000313" key="5">
    <source>
        <dbReference type="Proteomes" id="UP000235965"/>
    </source>
</evidence>
<dbReference type="GO" id="GO:0046872">
    <property type="term" value="F:metal ion binding"/>
    <property type="evidence" value="ECO:0007669"/>
    <property type="project" value="UniProtKB-KW"/>
</dbReference>
<organism evidence="4 5">
    <name type="scientific">Cryptotermes secundus</name>
    <dbReference type="NCBI Taxonomy" id="105785"/>
    <lineage>
        <taxon>Eukaryota</taxon>
        <taxon>Metazoa</taxon>
        <taxon>Ecdysozoa</taxon>
        <taxon>Arthropoda</taxon>
        <taxon>Hexapoda</taxon>
        <taxon>Insecta</taxon>
        <taxon>Pterygota</taxon>
        <taxon>Neoptera</taxon>
        <taxon>Polyneoptera</taxon>
        <taxon>Dictyoptera</taxon>
        <taxon>Blattodea</taxon>
        <taxon>Blattoidea</taxon>
        <taxon>Termitoidae</taxon>
        <taxon>Kalotermitidae</taxon>
        <taxon>Cryptotermitinae</taxon>
        <taxon>Cryptotermes</taxon>
    </lineage>
</organism>
<gene>
    <name evidence="4" type="ORF">B7P43_G18066</name>
</gene>
<dbReference type="AlphaFoldDB" id="A0A2J7PRG1"/>
<keyword evidence="5" id="KW-1185">Reference proteome</keyword>
<dbReference type="EMBL" id="NEVH01021998">
    <property type="protein sequence ID" value="PNF18923.1"/>
    <property type="molecule type" value="Genomic_DNA"/>
</dbReference>
<dbReference type="OrthoDB" id="2668416at2759"/>
<dbReference type="Pfam" id="PF13359">
    <property type="entry name" value="DDE_Tnp_4"/>
    <property type="match status" value="1"/>
</dbReference>
<evidence type="ECO:0000256" key="1">
    <source>
        <dbReference type="ARBA" id="ARBA00001968"/>
    </source>
</evidence>
<evidence type="ECO:0000313" key="4">
    <source>
        <dbReference type="EMBL" id="PNF18923.1"/>
    </source>
</evidence>
<sequence length="167" mass="18712">LQMSDENLKHVIAKVKQDTVVPNAITPEARIVATLRFPATRRSFEDLKFATIKSPQALDKIIPETCKAIYKALKQEYLKFVTSSIEWQKIAKDFQSMWNFRNCGGSLEGKRVAIVKPADEGSYYFMHKGYHSVVLLGLVDTSLTFIMADVGCNGRVSDTGVTEETAF</sequence>
<comment type="caution">
    <text evidence="4">The sequence shown here is derived from an EMBL/GenBank/DDBJ whole genome shotgun (WGS) entry which is preliminary data.</text>
</comment>
<feature type="non-terminal residue" evidence="4">
    <location>
        <position position="1"/>
    </location>
</feature>
<evidence type="ECO:0000259" key="3">
    <source>
        <dbReference type="Pfam" id="PF13359"/>
    </source>
</evidence>
<keyword evidence="2" id="KW-0479">Metal-binding</keyword>
<accession>A0A2J7PRG1</accession>
<dbReference type="STRING" id="105785.A0A2J7PRG1"/>
<protein>
    <recommendedName>
        <fullName evidence="3">DDE Tnp4 domain-containing protein</fullName>
    </recommendedName>
</protein>
<name>A0A2J7PRG1_9NEOP</name>
<proteinExistence type="predicted"/>